<protein>
    <submittedName>
        <fullName evidence="1">Uncharacterized protein</fullName>
    </submittedName>
</protein>
<accession>A0ACC3CJI8</accession>
<evidence type="ECO:0000313" key="1">
    <source>
        <dbReference type="EMBL" id="KAK1869988.1"/>
    </source>
</evidence>
<reference evidence="1" key="1">
    <citation type="submission" date="2019-11" db="EMBL/GenBank/DDBJ databases">
        <title>Nori genome reveals adaptations in red seaweeds to the harsh intertidal environment.</title>
        <authorList>
            <person name="Wang D."/>
            <person name="Mao Y."/>
        </authorList>
    </citation>
    <scope>NUCLEOTIDE SEQUENCE</scope>
    <source>
        <tissue evidence="1">Gametophyte</tissue>
    </source>
</reference>
<name>A0ACC3CJI8_PYRYE</name>
<gene>
    <name evidence="1" type="ORF">I4F81_012453</name>
</gene>
<organism evidence="1 2">
    <name type="scientific">Pyropia yezoensis</name>
    <name type="common">Susabi-nori</name>
    <name type="synonym">Porphyra yezoensis</name>
    <dbReference type="NCBI Taxonomy" id="2788"/>
    <lineage>
        <taxon>Eukaryota</taxon>
        <taxon>Rhodophyta</taxon>
        <taxon>Bangiophyceae</taxon>
        <taxon>Bangiales</taxon>
        <taxon>Bangiaceae</taxon>
        <taxon>Pyropia</taxon>
    </lineage>
</organism>
<dbReference type="EMBL" id="CM020620">
    <property type="protein sequence ID" value="KAK1869988.1"/>
    <property type="molecule type" value="Genomic_DNA"/>
</dbReference>
<sequence>MAAHEPRWPAQEGATQVSKRRHFGGGKRLHGFRQQDVDVLRGAITPPEATDEPWSPVKRRAFEERLTNPDHYYYRHNAPGQEHKQGKWLHEEDLVLLAAMHQRDPLRDPMGQNWGLLSVHVPGRIGYQCSSRHSMLIKRHLLPGVDEPEARAAALASAYAQLNGGADAAVEAMDDAESLTSLSEGGAESEDTPLEPDVGVAAVQSTQHEPEVEVAVKPETGAAAAAGTSVKPEQGGAAKSKIKPVAGVAVVESSVKTEAESAADTGMATAAVFKGKPPLTLSEESAAAVSAQLAPKVPKGGVKPETGAAVATDSNVKPEEGVTVAAGSSVKSEEGAAAGSKVMTETETAGAVAKKAKLEAGAALAEDKKVKPEEGAVADSKVKRLVGAAAVDRAVNPEAAWSALTSLGEPMAAATAVLPGRDAVRAGLEGSATAVEVIDVDALCDV</sequence>
<evidence type="ECO:0000313" key="2">
    <source>
        <dbReference type="Proteomes" id="UP000798662"/>
    </source>
</evidence>
<comment type="caution">
    <text evidence="1">The sequence shown here is derived from an EMBL/GenBank/DDBJ whole genome shotgun (WGS) entry which is preliminary data.</text>
</comment>
<dbReference type="Proteomes" id="UP000798662">
    <property type="component" value="Chromosome 3"/>
</dbReference>
<proteinExistence type="predicted"/>
<keyword evidence="2" id="KW-1185">Reference proteome</keyword>